<protein>
    <recommendedName>
        <fullName evidence="4">DoxX-like protein</fullName>
    </recommendedName>
</protein>
<feature type="transmembrane region" description="Helical" evidence="1">
    <location>
        <begin position="75"/>
        <end position="93"/>
    </location>
</feature>
<feature type="transmembrane region" description="Helical" evidence="1">
    <location>
        <begin position="99"/>
        <end position="121"/>
    </location>
</feature>
<accession>A0A395JK84</accession>
<evidence type="ECO:0000256" key="1">
    <source>
        <dbReference type="SAM" id="Phobius"/>
    </source>
</evidence>
<keyword evidence="3" id="KW-1185">Reference proteome</keyword>
<reference evidence="2 3" key="1">
    <citation type="submission" date="2018-06" db="EMBL/GenBank/DDBJ databases">
        <title>Genomic Encyclopedia of Type Strains, Phase IV (KMG-IV): sequencing the most valuable type-strain genomes for metagenomic binning, comparative biology and taxonomic classification.</title>
        <authorList>
            <person name="Goeker M."/>
        </authorList>
    </citation>
    <scope>NUCLEOTIDE SEQUENCE [LARGE SCALE GENOMIC DNA]</scope>
    <source>
        <strain evidence="2 3">DSM 24032</strain>
    </source>
</reference>
<dbReference type="Proteomes" id="UP000253083">
    <property type="component" value="Unassembled WGS sequence"/>
</dbReference>
<evidence type="ECO:0008006" key="4">
    <source>
        <dbReference type="Google" id="ProtNLM"/>
    </source>
</evidence>
<keyword evidence="1" id="KW-0472">Membrane</keyword>
<evidence type="ECO:0000313" key="3">
    <source>
        <dbReference type="Proteomes" id="UP000253083"/>
    </source>
</evidence>
<keyword evidence="1" id="KW-0812">Transmembrane</keyword>
<comment type="caution">
    <text evidence="2">The sequence shown here is derived from an EMBL/GenBank/DDBJ whole genome shotgun (WGS) entry which is preliminary data.</text>
</comment>
<dbReference type="EMBL" id="QNRT01000004">
    <property type="protein sequence ID" value="RBP49312.1"/>
    <property type="molecule type" value="Genomic_DNA"/>
</dbReference>
<keyword evidence="1" id="KW-1133">Transmembrane helix</keyword>
<proteinExistence type="predicted"/>
<dbReference type="InParanoid" id="A0A395JK84"/>
<name>A0A395JK84_9GAMM</name>
<sequence length="130" mass="14667">MNNTKLANALLFMRLSVALVLLMWTIDKFINVGHATAVFEKFYFIAGLGESIMMAIAIGELILIGLFVIGRFKNITYLIVLIIHAVSTLAPFAKYLDPYNGNLLFFTAWPMLAACYALYALREYDTKLNF</sequence>
<evidence type="ECO:0000313" key="2">
    <source>
        <dbReference type="EMBL" id="RBP49312.1"/>
    </source>
</evidence>
<organism evidence="2 3">
    <name type="scientific">Arenicella xantha</name>
    <dbReference type="NCBI Taxonomy" id="644221"/>
    <lineage>
        <taxon>Bacteria</taxon>
        <taxon>Pseudomonadati</taxon>
        <taxon>Pseudomonadota</taxon>
        <taxon>Gammaproteobacteria</taxon>
        <taxon>Arenicellales</taxon>
        <taxon>Arenicellaceae</taxon>
        <taxon>Arenicella</taxon>
    </lineage>
</organism>
<dbReference type="RefSeq" id="WP_113955173.1">
    <property type="nucleotide sequence ID" value="NZ_QNRT01000004.1"/>
</dbReference>
<feature type="transmembrane region" description="Helical" evidence="1">
    <location>
        <begin position="42"/>
        <end position="68"/>
    </location>
</feature>
<dbReference type="AlphaFoldDB" id="A0A395JK84"/>
<gene>
    <name evidence="2" type="ORF">DFR28_104241</name>
</gene>
<feature type="transmembrane region" description="Helical" evidence="1">
    <location>
        <begin position="12"/>
        <end position="30"/>
    </location>
</feature>
<dbReference type="OrthoDB" id="7355622at2"/>